<dbReference type="GO" id="GO:0005886">
    <property type="term" value="C:plasma membrane"/>
    <property type="evidence" value="ECO:0007669"/>
    <property type="project" value="TreeGrafter"/>
</dbReference>
<reference evidence="17" key="1">
    <citation type="submission" date="2025-08" db="UniProtKB">
        <authorList>
            <consortium name="RefSeq"/>
        </authorList>
    </citation>
    <scope>IDENTIFICATION</scope>
    <source>
        <tissue evidence="17">Whole insect</tissue>
    </source>
</reference>
<dbReference type="InParanoid" id="A0A6P7F3N7"/>
<sequence>MVRVEGQSQDSIIMDKDFPVGLENLGFQKEPSDYEKERNGDLTAVTVTTNEEAKERSQWGNSTEFLMSCIAMSVGLGNIWRFPFIANKNGGGAFLIPYLIILTFIGRPMYYMEMALGQFSNRGSIKMYTKLSPVLKGIGYGQVVGSFCVASYYCIIMAITLVYLFNSFTSNFPWATCQESWQEYLDSRNLTCLDQSNTSITGVETISSSEMYFRREVLKEVDDISDGIGLPDWKLAILVLVTWLITYLVSVRGVKSSGKASYFLAIFPYVVMFILFIRAATLEGATEGMLYFIKADFTKLLDAEVWYAAVTQCFFSLGVGFGSIITLSSYNKFDHNINRDALVVTTLDTFTSLLSGFTIFGILGNLAHEMNVPPSEVISAGGGTGLAFISYPDALSKFTFVPWLFSITFFFMLFVLGVGSLVATHATLNTAIKDAFNIADWKIAAFTSMVLFLVGMIYITPGGQYILDLVDHFGGTFVIFVCAILEVFAITFLYGVENFCIDLEFMTKKKVGVYWRISWGVVMPLLLIVIFIYFVSTLKPLVYGIYSLYYPTELTILGWSIIGIVIVQLFVWLLYFLGKNGHCSITKMFRDTFSTETWGPEDPKAKEDWKKFRENRISERGLYSYPWLKRKMKILTGR</sequence>
<feature type="transmembrane region" description="Helical" evidence="16">
    <location>
        <begin position="517"/>
        <end position="536"/>
    </location>
</feature>
<organism evidence="17">
    <name type="scientific">Diabrotica virgifera virgifera</name>
    <name type="common">western corn rootworm</name>
    <dbReference type="NCBI Taxonomy" id="50390"/>
    <lineage>
        <taxon>Eukaryota</taxon>
        <taxon>Metazoa</taxon>
        <taxon>Ecdysozoa</taxon>
        <taxon>Arthropoda</taxon>
        <taxon>Hexapoda</taxon>
        <taxon>Insecta</taxon>
        <taxon>Pterygota</taxon>
        <taxon>Neoptera</taxon>
        <taxon>Endopterygota</taxon>
        <taxon>Coleoptera</taxon>
        <taxon>Polyphaga</taxon>
        <taxon>Cucujiformia</taxon>
        <taxon>Chrysomeloidea</taxon>
        <taxon>Chrysomelidae</taxon>
        <taxon>Galerucinae</taxon>
        <taxon>Diabroticina</taxon>
        <taxon>Diabroticites</taxon>
        <taxon>Diabrotica</taxon>
    </lineage>
</organism>
<feature type="transmembrane region" description="Helical" evidence="16">
    <location>
        <begin position="443"/>
        <end position="461"/>
    </location>
</feature>
<proteinExistence type="inferred from homology"/>
<dbReference type="GO" id="GO:0046872">
    <property type="term" value="F:metal ion binding"/>
    <property type="evidence" value="ECO:0007669"/>
    <property type="project" value="UniProtKB-KW"/>
</dbReference>
<keyword evidence="14" id="KW-0479">Metal-binding</keyword>
<gene>
    <name evidence="17" type="primary">LOC114325570</name>
</gene>
<feature type="transmembrane region" description="Helical" evidence="16">
    <location>
        <begin position="305"/>
        <end position="330"/>
    </location>
</feature>
<feature type="transmembrane region" description="Helical" evidence="16">
    <location>
        <begin position="342"/>
        <end position="363"/>
    </location>
</feature>
<evidence type="ECO:0000313" key="17">
    <source>
        <dbReference type="RefSeq" id="XP_028129462.1"/>
    </source>
</evidence>
<keyword evidence="11" id="KW-0325">Glycoprotein</keyword>
<evidence type="ECO:0000256" key="12">
    <source>
        <dbReference type="ARBA" id="ARBA00023201"/>
    </source>
</evidence>
<dbReference type="GO" id="GO:0089718">
    <property type="term" value="P:amino acid import across plasma membrane"/>
    <property type="evidence" value="ECO:0007669"/>
    <property type="project" value="TreeGrafter"/>
</dbReference>
<dbReference type="PROSITE" id="PS50267">
    <property type="entry name" value="NA_NEUROTRAN_SYMP_3"/>
    <property type="match status" value="1"/>
</dbReference>
<dbReference type="CDD" id="cd10324">
    <property type="entry name" value="SLC6sbd"/>
    <property type="match status" value="1"/>
</dbReference>
<evidence type="ECO:0000256" key="16">
    <source>
        <dbReference type="SAM" id="Phobius"/>
    </source>
</evidence>
<evidence type="ECO:0000256" key="15">
    <source>
        <dbReference type="RuleBase" id="RU003732"/>
    </source>
</evidence>
<dbReference type="KEGG" id="dvv:114325570"/>
<feature type="binding site" evidence="14">
    <location>
        <position position="316"/>
    </location>
    <ligand>
        <name>Na(+)</name>
        <dbReference type="ChEBI" id="CHEBI:29101"/>
        <label>1</label>
    </ligand>
</feature>
<keyword evidence="12" id="KW-0739">Sodium transport</keyword>
<dbReference type="AlphaFoldDB" id="A0A6P7F3N7"/>
<dbReference type="PANTHER" id="PTHR11616:SF321">
    <property type="entry name" value="SODIUM-DEPENDENT NUTRIENT AMINO ACID TRANSPORTER 1-RELATED"/>
    <property type="match status" value="1"/>
</dbReference>
<comment type="function">
    <text evidence="13">Unusual broad substrate spectrum amino acid:sodium cotransporter that promotes absorption of the D isomers of essential amino acids. Neutral amino acids are the preferred substrates, especially methionine and phenylalanine.</text>
</comment>
<evidence type="ECO:0000256" key="1">
    <source>
        <dbReference type="ARBA" id="ARBA00004141"/>
    </source>
</evidence>
<comment type="subcellular location">
    <subcellularLocation>
        <location evidence="1">Membrane</location>
        <topology evidence="1">Multi-pass membrane protein</topology>
    </subcellularLocation>
</comment>
<dbReference type="OrthoDB" id="6581954at2759"/>
<evidence type="ECO:0000256" key="4">
    <source>
        <dbReference type="ARBA" id="ARBA00022692"/>
    </source>
</evidence>
<dbReference type="InterPro" id="IPR037272">
    <property type="entry name" value="SNS_sf"/>
</dbReference>
<evidence type="ECO:0000256" key="13">
    <source>
        <dbReference type="ARBA" id="ARBA00037785"/>
    </source>
</evidence>
<protein>
    <recommendedName>
        <fullName evidence="15">Transporter</fullName>
    </recommendedName>
</protein>
<keyword evidence="5 15" id="KW-0769">Symport</keyword>
<evidence type="ECO:0000256" key="8">
    <source>
        <dbReference type="ARBA" id="ARBA00023053"/>
    </source>
</evidence>
<dbReference type="SUPFAM" id="SSF161070">
    <property type="entry name" value="SNF-like"/>
    <property type="match status" value="1"/>
</dbReference>
<evidence type="ECO:0000256" key="14">
    <source>
        <dbReference type="PIRSR" id="PIRSR600175-1"/>
    </source>
</evidence>
<keyword evidence="7 16" id="KW-1133">Transmembrane helix</keyword>
<keyword evidence="9" id="KW-0406">Ion transport</keyword>
<evidence type="ECO:0000256" key="2">
    <source>
        <dbReference type="ARBA" id="ARBA00006459"/>
    </source>
</evidence>
<feature type="transmembrane region" description="Helical" evidence="16">
    <location>
        <begin position="473"/>
        <end position="496"/>
    </location>
</feature>
<feature type="binding site" evidence="14">
    <location>
        <position position="420"/>
    </location>
    <ligand>
        <name>Na(+)</name>
        <dbReference type="ChEBI" id="CHEBI:29101"/>
        <label>1</label>
    </ligand>
</feature>
<feature type="transmembrane region" description="Helical" evidence="16">
    <location>
        <begin position="95"/>
        <end position="116"/>
    </location>
</feature>
<evidence type="ECO:0000256" key="6">
    <source>
        <dbReference type="ARBA" id="ARBA00022970"/>
    </source>
</evidence>
<dbReference type="NCBIfam" id="NF037979">
    <property type="entry name" value="Na_transp"/>
    <property type="match status" value="1"/>
</dbReference>
<feature type="transmembrane region" description="Helical" evidence="16">
    <location>
        <begin position="65"/>
        <end position="83"/>
    </location>
</feature>
<keyword evidence="8 14" id="KW-0915">Sodium</keyword>
<dbReference type="PANTHER" id="PTHR11616">
    <property type="entry name" value="SODIUM/CHLORIDE DEPENDENT TRANSPORTER"/>
    <property type="match status" value="1"/>
</dbReference>
<comment type="similarity">
    <text evidence="2 15">Belongs to the sodium:neurotransmitter symporter (SNF) (TC 2.A.22) family.</text>
</comment>
<dbReference type="Pfam" id="PF00209">
    <property type="entry name" value="SNF"/>
    <property type="match status" value="1"/>
</dbReference>
<feature type="transmembrane region" description="Helical" evidence="16">
    <location>
        <begin position="400"/>
        <end position="422"/>
    </location>
</feature>
<keyword evidence="3 15" id="KW-0813">Transport</keyword>
<keyword evidence="4 15" id="KW-0812">Transmembrane</keyword>
<feature type="transmembrane region" description="Helical" evidence="16">
    <location>
        <begin position="262"/>
        <end position="285"/>
    </location>
</feature>
<keyword evidence="6" id="KW-0029">Amino-acid transport</keyword>
<evidence type="ECO:0000256" key="11">
    <source>
        <dbReference type="ARBA" id="ARBA00023180"/>
    </source>
</evidence>
<accession>A0A6P7F3N7</accession>
<evidence type="ECO:0000256" key="5">
    <source>
        <dbReference type="ARBA" id="ARBA00022847"/>
    </source>
</evidence>
<name>A0A6P7F3N7_DIAVI</name>
<keyword evidence="10 16" id="KW-0472">Membrane</keyword>
<feature type="transmembrane region" description="Helical" evidence="16">
    <location>
        <begin position="556"/>
        <end position="578"/>
    </location>
</feature>
<feature type="transmembrane region" description="Helical" evidence="16">
    <location>
        <begin position="233"/>
        <end position="250"/>
    </location>
</feature>
<dbReference type="RefSeq" id="XP_028129462.1">
    <property type="nucleotide sequence ID" value="XM_028273661.1"/>
</dbReference>
<dbReference type="GO" id="GO:0005283">
    <property type="term" value="F:amino acid:sodium symporter activity"/>
    <property type="evidence" value="ECO:0007669"/>
    <property type="project" value="TreeGrafter"/>
</dbReference>
<dbReference type="FunCoup" id="A0A6P7F3N7">
    <property type="interactions" value="22"/>
</dbReference>
<evidence type="ECO:0000256" key="9">
    <source>
        <dbReference type="ARBA" id="ARBA00023065"/>
    </source>
</evidence>
<dbReference type="PROSITE" id="PS00610">
    <property type="entry name" value="NA_NEUROTRAN_SYMP_1"/>
    <property type="match status" value="1"/>
</dbReference>
<dbReference type="InterPro" id="IPR000175">
    <property type="entry name" value="Na/ntran_symport"/>
</dbReference>
<evidence type="ECO:0000256" key="7">
    <source>
        <dbReference type="ARBA" id="ARBA00022989"/>
    </source>
</evidence>
<evidence type="ECO:0000256" key="3">
    <source>
        <dbReference type="ARBA" id="ARBA00022448"/>
    </source>
</evidence>
<dbReference type="GO" id="GO:0015179">
    <property type="term" value="F:L-amino acid transmembrane transporter activity"/>
    <property type="evidence" value="ECO:0007669"/>
    <property type="project" value="TreeGrafter"/>
</dbReference>
<feature type="binding site" evidence="14">
    <location>
        <position position="416"/>
    </location>
    <ligand>
        <name>Na(+)</name>
        <dbReference type="ChEBI" id="CHEBI:29101"/>
        <label>1</label>
    </ligand>
</feature>
<evidence type="ECO:0000256" key="10">
    <source>
        <dbReference type="ARBA" id="ARBA00023136"/>
    </source>
</evidence>
<feature type="binding site" evidence="14">
    <location>
        <position position="74"/>
    </location>
    <ligand>
        <name>Na(+)</name>
        <dbReference type="ChEBI" id="CHEBI:29101"/>
        <label>1</label>
    </ligand>
</feature>
<dbReference type="PRINTS" id="PR00176">
    <property type="entry name" value="NANEUSMPORT"/>
</dbReference>
<feature type="transmembrane region" description="Helical" evidence="16">
    <location>
        <begin position="137"/>
        <end position="165"/>
    </location>
</feature>
<feature type="binding site" evidence="14">
    <location>
        <position position="78"/>
    </location>
    <ligand>
        <name>Na(+)</name>
        <dbReference type="ChEBI" id="CHEBI:29101"/>
        <label>1</label>
    </ligand>
</feature>